<dbReference type="SUPFAM" id="SSF46785">
    <property type="entry name" value="Winged helix' DNA-binding domain"/>
    <property type="match status" value="1"/>
</dbReference>
<dbReference type="InterPro" id="IPR036390">
    <property type="entry name" value="WH_DNA-bd_sf"/>
</dbReference>
<dbReference type="EMBL" id="FOGI01000020">
    <property type="protein sequence ID" value="SES48620.1"/>
    <property type="molecule type" value="Genomic_DNA"/>
</dbReference>
<organism evidence="2 3">
    <name type="scientific">Actinokineospora terrae</name>
    <dbReference type="NCBI Taxonomy" id="155974"/>
    <lineage>
        <taxon>Bacteria</taxon>
        <taxon>Bacillati</taxon>
        <taxon>Actinomycetota</taxon>
        <taxon>Actinomycetes</taxon>
        <taxon>Pseudonocardiales</taxon>
        <taxon>Pseudonocardiaceae</taxon>
        <taxon>Actinokineospora</taxon>
    </lineage>
</organism>
<protein>
    <submittedName>
        <fullName evidence="2">Helix-turn-helix domain-containing protein</fullName>
    </submittedName>
</protein>
<sequence>MIGNCQSLLGAPYPCRVSDDPRPPRRAASPVELEALGSAVRLRIIRLTYQRPLTNKEIAERLDKDPATTLHHVRKLVTAGFLEPQPARRGNRGAKEIPYVSTGLSWSLRYDNEERVDLTEAMLQAYLAEVAGTDLGELHQTRLVVQVDEEDKSEFMRRLGSLLDEYQNRPLKPGAERTAIYVAWYPGE</sequence>
<dbReference type="Proteomes" id="UP000199051">
    <property type="component" value="Unassembled WGS sequence"/>
</dbReference>
<evidence type="ECO:0000313" key="2">
    <source>
        <dbReference type="EMBL" id="SES48620.1"/>
    </source>
</evidence>
<reference evidence="3" key="1">
    <citation type="submission" date="2016-10" db="EMBL/GenBank/DDBJ databases">
        <authorList>
            <person name="Varghese N."/>
            <person name="Submissions S."/>
        </authorList>
    </citation>
    <scope>NUCLEOTIDE SEQUENCE [LARGE SCALE GENOMIC DNA]</scope>
    <source>
        <strain evidence="3">DSM 44260</strain>
    </source>
</reference>
<dbReference type="InterPro" id="IPR011991">
    <property type="entry name" value="ArsR-like_HTH"/>
</dbReference>
<feature type="domain" description="HTH arsR-type" evidence="1">
    <location>
        <begin position="31"/>
        <end position="132"/>
    </location>
</feature>
<dbReference type="CDD" id="cd00090">
    <property type="entry name" value="HTH_ARSR"/>
    <property type="match status" value="1"/>
</dbReference>
<dbReference type="Pfam" id="PF12840">
    <property type="entry name" value="HTH_20"/>
    <property type="match status" value="1"/>
</dbReference>
<evidence type="ECO:0000259" key="1">
    <source>
        <dbReference type="SMART" id="SM00418"/>
    </source>
</evidence>
<proteinExistence type="predicted"/>
<dbReference type="Gene3D" id="1.10.10.10">
    <property type="entry name" value="Winged helix-like DNA-binding domain superfamily/Winged helix DNA-binding domain"/>
    <property type="match status" value="1"/>
</dbReference>
<accession>A0A1H9XR48</accession>
<gene>
    <name evidence="2" type="ORF">SAMN04487818_12057</name>
</gene>
<dbReference type="InterPro" id="IPR036388">
    <property type="entry name" value="WH-like_DNA-bd_sf"/>
</dbReference>
<dbReference type="InterPro" id="IPR001845">
    <property type="entry name" value="HTH_ArsR_DNA-bd_dom"/>
</dbReference>
<dbReference type="SMART" id="SM00418">
    <property type="entry name" value="HTH_ARSR"/>
    <property type="match status" value="1"/>
</dbReference>
<name>A0A1H9XR48_9PSEU</name>
<dbReference type="GO" id="GO:0003700">
    <property type="term" value="F:DNA-binding transcription factor activity"/>
    <property type="evidence" value="ECO:0007669"/>
    <property type="project" value="InterPro"/>
</dbReference>
<evidence type="ECO:0000313" key="3">
    <source>
        <dbReference type="Proteomes" id="UP000199051"/>
    </source>
</evidence>
<keyword evidence="3" id="KW-1185">Reference proteome</keyword>
<dbReference type="AlphaFoldDB" id="A0A1H9XR48"/>
<dbReference type="STRING" id="155974.SAMN04487818_12057"/>